<reference evidence="2 3" key="2">
    <citation type="journal article" date="2012" name="Stand. Genomic Sci.">
        <title>Complete genome sequence of Thauera aminoaromatica strain MZ1T.</title>
        <authorList>
            <person name="Jiang K."/>
            <person name="Sanseverino J."/>
            <person name="Chauhan A."/>
            <person name="Lucas S."/>
            <person name="Copeland A."/>
            <person name="Lapidus A."/>
            <person name="Del Rio T.G."/>
            <person name="Dalin E."/>
            <person name="Tice H."/>
            <person name="Bruce D."/>
            <person name="Goodwin L."/>
            <person name="Pitluck S."/>
            <person name="Sims D."/>
            <person name="Brettin T."/>
            <person name="Detter J.C."/>
            <person name="Han C."/>
            <person name="Chang Y.J."/>
            <person name="Larimer F."/>
            <person name="Land M."/>
            <person name="Hauser L."/>
            <person name="Kyrpides N.C."/>
            <person name="Mikhailova N."/>
            <person name="Moser S."/>
            <person name="Jegier P."/>
            <person name="Close D."/>
            <person name="Debruyn J.M."/>
            <person name="Wang Y."/>
            <person name="Layton A.C."/>
            <person name="Allen M.S."/>
            <person name="Sayler G.S."/>
        </authorList>
    </citation>
    <scope>NUCLEOTIDE SEQUENCE [LARGE SCALE GENOMIC DNA]</scope>
    <source>
        <strain evidence="2 3">MZ1T</strain>
    </source>
</reference>
<dbReference type="CDD" id="cd03801">
    <property type="entry name" value="GT4_PimA-like"/>
    <property type="match status" value="1"/>
</dbReference>
<reference evidence="3" key="1">
    <citation type="submission" date="2009-05" db="EMBL/GenBank/DDBJ databases">
        <title>Complete sequence of chromosome of Thauera sp. MZ1T.</title>
        <authorList>
            <consortium name="US DOE Joint Genome Institute"/>
            <person name="Lucas S."/>
            <person name="Copeland A."/>
            <person name="Lapidus A."/>
            <person name="Glavina del Rio T."/>
            <person name="Dalin E."/>
            <person name="Tice H."/>
            <person name="Bruce D."/>
            <person name="Goodwin L."/>
            <person name="Pitluck S."/>
            <person name="Sims D."/>
            <person name="Brettin T."/>
            <person name="Detter J.C."/>
            <person name="Han C."/>
            <person name="Larimer F."/>
            <person name="Land M."/>
            <person name="Hauser L."/>
            <person name="Kyrpides N."/>
            <person name="Mikhailova N."/>
            <person name="Sayler G.S."/>
        </authorList>
    </citation>
    <scope>NUCLEOTIDE SEQUENCE [LARGE SCALE GENOMIC DNA]</scope>
    <source>
        <strain evidence="3">MZ1T</strain>
    </source>
</reference>
<evidence type="ECO:0000313" key="3">
    <source>
        <dbReference type="Proteomes" id="UP000002186"/>
    </source>
</evidence>
<organism evidence="2 3">
    <name type="scientific">Thauera aminoaromatica</name>
    <dbReference type="NCBI Taxonomy" id="164330"/>
    <lineage>
        <taxon>Bacteria</taxon>
        <taxon>Pseudomonadati</taxon>
        <taxon>Pseudomonadota</taxon>
        <taxon>Betaproteobacteria</taxon>
        <taxon>Rhodocyclales</taxon>
        <taxon>Zoogloeaceae</taxon>
        <taxon>Thauera</taxon>
    </lineage>
</organism>
<dbReference type="AlphaFoldDB" id="C4K9I2"/>
<dbReference type="EMBL" id="CP001281">
    <property type="protein sequence ID" value="ACR01058.1"/>
    <property type="molecule type" value="Genomic_DNA"/>
</dbReference>
<dbReference type="Gene3D" id="3.40.50.2000">
    <property type="entry name" value="Glycogen Phosphorylase B"/>
    <property type="match status" value="2"/>
</dbReference>
<dbReference type="Proteomes" id="UP000002186">
    <property type="component" value="Chromosome"/>
</dbReference>
<dbReference type="HOGENOM" id="CLU_009583_16_0_4"/>
<dbReference type="PANTHER" id="PTHR12526">
    <property type="entry name" value="GLYCOSYLTRANSFERASE"/>
    <property type="match status" value="1"/>
</dbReference>
<feature type="domain" description="Glycosyl transferase family 1" evidence="1">
    <location>
        <begin position="171"/>
        <end position="330"/>
    </location>
</feature>
<accession>C4K9I2</accession>
<dbReference type="KEGG" id="tmz:Tmz1t_2455"/>
<sequence>MSAHRGSADLDFIVPGDPAQRTGGYLYDARIVEALRHLGWTVTVHGLPGRFPDADPTARDALHDTLATLPAGRRVVIDGLALGGLPEVAIEHAGRLALVALVHHPLADERGLDPVLRRCLLASERAALAAVRLAITTSAFTARRLLDFGLRAERIRWVEPGVAPLALAAAEGEPPQLLCVASLTPRKGQDVLVRALERVRALPWRCTLIGSTHRDPGYAGEVAELVRSLGLQDRIRLSGECADAALRDAYAAADLFVLPSHYEGYGMVVAEAIAAGLPVLATTGGALAGTLPPGAGLAVPPGDVDALAGALGELIGDRARRLRLRDGARRARAGLRGWPQAGEAFAAALAELAPASA</sequence>
<evidence type="ECO:0000259" key="1">
    <source>
        <dbReference type="Pfam" id="PF00534"/>
    </source>
</evidence>
<dbReference type="InterPro" id="IPR001296">
    <property type="entry name" value="Glyco_trans_1"/>
</dbReference>
<dbReference type="RefSeq" id="WP_012585497.1">
    <property type="nucleotide sequence ID" value="NC_011662.2"/>
</dbReference>
<proteinExistence type="predicted"/>
<keyword evidence="3" id="KW-1185">Reference proteome</keyword>
<name>C4K9I2_THASP</name>
<dbReference type="GO" id="GO:0016757">
    <property type="term" value="F:glycosyltransferase activity"/>
    <property type="evidence" value="ECO:0007669"/>
    <property type="project" value="InterPro"/>
</dbReference>
<dbReference type="eggNOG" id="COG0438">
    <property type="taxonomic scope" value="Bacteria"/>
</dbReference>
<dbReference type="Pfam" id="PF00534">
    <property type="entry name" value="Glycos_transf_1"/>
    <property type="match status" value="1"/>
</dbReference>
<dbReference type="STRING" id="85643.Tmz1t_2455"/>
<keyword evidence="2" id="KW-0808">Transferase</keyword>
<dbReference type="SUPFAM" id="SSF53756">
    <property type="entry name" value="UDP-Glycosyltransferase/glycogen phosphorylase"/>
    <property type="match status" value="1"/>
</dbReference>
<protein>
    <submittedName>
        <fullName evidence="2">Glycosyl transferase group 1</fullName>
    </submittedName>
</protein>
<gene>
    <name evidence="2" type="ordered locus">Tmz1t_2455</name>
</gene>
<dbReference type="CAZy" id="GT4">
    <property type="family name" value="Glycosyltransferase Family 4"/>
</dbReference>
<evidence type="ECO:0000313" key="2">
    <source>
        <dbReference type="EMBL" id="ACR01058.1"/>
    </source>
</evidence>